<evidence type="ECO:0000256" key="10">
    <source>
        <dbReference type="ARBA" id="ARBA00051722"/>
    </source>
</evidence>
<keyword evidence="5" id="KW-0378">Hydrolase</keyword>
<dbReference type="EC" id="3.1.3.48" evidence="3"/>
<evidence type="ECO:0000256" key="5">
    <source>
        <dbReference type="ARBA" id="ARBA00022801"/>
    </source>
</evidence>
<comment type="similarity">
    <text evidence="2">Belongs to the protein-tyrosine phosphatase family.</text>
</comment>
<dbReference type="PRINTS" id="PR01911">
    <property type="entry name" value="PFDSPHPHTASE"/>
</dbReference>
<dbReference type="FunFam" id="3.90.190.10:FF:000035">
    <property type="entry name" value="Tyrosine phosphatase, putative"/>
    <property type="match status" value="1"/>
</dbReference>
<evidence type="ECO:0000256" key="3">
    <source>
        <dbReference type="ARBA" id="ARBA00013064"/>
    </source>
</evidence>
<dbReference type="PROSITE" id="PS50054">
    <property type="entry name" value="TYR_PHOSPHATASE_DUAL"/>
    <property type="match status" value="1"/>
</dbReference>
<dbReference type="EMBL" id="JARPMG010000007">
    <property type="protein sequence ID" value="KAJ8099067.1"/>
    <property type="molecule type" value="Genomic_DNA"/>
</dbReference>
<evidence type="ECO:0000256" key="11">
    <source>
        <dbReference type="SAM" id="MobiDB-lite"/>
    </source>
</evidence>
<evidence type="ECO:0000313" key="14">
    <source>
        <dbReference type="Proteomes" id="UP001217417"/>
    </source>
</evidence>
<feature type="compositionally biased region" description="Acidic residues" evidence="11">
    <location>
        <begin position="1"/>
        <end position="11"/>
    </location>
</feature>
<sequence>MADDLNEDDVDSNSPSSTNSSTASEMATLQHPSFQKLVPPLNFCPVEDQLYRSGQPTPINFPFIADLRLTAVIWLELEEPSEAFVNFTRVNRIRIYHLGIESGADVENDEVDPDAMARSSGRHTRSTNPWDQLPESSIIRALDIIAHKDNYPLLVCGGMGRHRTGTVIGCLRRVQKWNLASVSEEYRRFAGSRKRVLIELHIEAFDTNSVCVDPEVAPPFLLN</sequence>
<reference evidence="13" key="1">
    <citation type="submission" date="2023-03" db="EMBL/GenBank/DDBJ databases">
        <title>Near-Complete genome sequence of Lipomyces tetrasporous NRRL Y-64009, an oleaginous yeast capable of growing on lignocellulosic hydrolysates.</title>
        <authorList>
            <consortium name="Lawrence Berkeley National Laboratory"/>
            <person name="Jagtap S.S."/>
            <person name="Liu J.-J."/>
            <person name="Walukiewicz H.E."/>
            <person name="Pangilinan J."/>
            <person name="Lipzen A."/>
            <person name="Ahrendt S."/>
            <person name="Koriabine M."/>
            <person name="Cobaugh K."/>
            <person name="Salamov A."/>
            <person name="Yoshinaga Y."/>
            <person name="Ng V."/>
            <person name="Daum C."/>
            <person name="Grigoriev I.V."/>
            <person name="Slininger P.J."/>
            <person name="Dien B.S."/>
            <person name="Jin Y.-S."/>
            <person name="Rao C.V."/>
        </authorList>
    </citation>
    <scope>NUCLEOTIDE SEQUENCE</scope>
    <source>
        <strain evidence="13">NRRL Y-64009</strain>
    </source>
</reference>
<dbReference type="GO" id="GO:0005737">
    <property type="term" value="C:cytoplasm"/>
    <property type="evidence" value="ECO:0007669"/>
    <property type="project" value="UniProtKB-SubCell"/>
</dbReference>
<feature type="region of interest" description="Disordered" evidence="11">
    <location>
        <begin position="109"/>
        <end position="129"/>
    </location>
</feature>
<evidence type="ECO:0000256" key="8">
    <source>
        <dbReference type="ARBA" id="ARBA00037204"/>
    </source>
</evidence>
<feature type="compositionally biased region" description="Low complexity" evidence="11">
    <location>
        <begin position="12"/>
        <end position="24"/>
    </location>
</feature>
<dbReference type="Gene3D" id="3.90.190.10">
    <property type="entry name" value="Protein tyrosine phosphatase superfamily"/>
    <property type="match status" value="1"/>
</dbReference>
<dbReference type="RefSeq" id="XP_056042517.1">
    <property type="nucleotide sequence ID" value="XM_056189354.1"/>
</dbReference>
<dbReference type="PANTHER" id="PTHR31126:SF8">
    <property type="entry name" value="TYROSINE-PROTEIN PHOSPHATASE OCA1-RELATED"/>
    <property type="match status" value="1"/>
</dbReference>
<keyword evidence="6" id="KW-0904">Protein phosphatase</keyword>
<gene>
    <name evidence="13" type="ORF">POJ06DRAFT_269134</name>
</gene>
<dbReference type="Pfam" id="PF03162">
    <property type="entry name" value="Y_phosphatase2"/>
    <property type="match status" value="1"/>
</dbReference>
<dbReference type="InterPro" id="IPR020428">
    <property type="entry name" value="PFA-DSPs"/>
</dbReference>
<dbReference type="GO" id="GO:0004725">
    <property type="term" value="F:protein tyrosine phosphatase activity"/>
    <property type="evidence" value="ECO:0007669"/>
    <property type="project" value="UniProtKB-EC"/>
</dbReference>
<dbReference type="InterPro" id="IPR020422">
    <property type="entry name" value="TYR_PHOSPHATASE_DUAL_dom"/>
</dbReference>
<dbReference type="SUPFAM" id="SSF52799">
    <property type="entry name" value="(Phosphotyrosine protein) phosphatases II"/>
    <property type="match status" value="1"/>
</dbReference>
<evidence type="ECO:0000259" key="12">
    <source>
        <dbReference type="PROSITE" id="PS50054"/>
    </source>
</evidence>
<evidence type="ECO:0000256" key="6">
    <source>
        <dbReference type="ARBA" id="ARBA00022912"/>
    </source>
</evidence>
<evidence type="ECO:0000256" key="1">
    <source>
        <dbReference type="ARBA" id="ARBA00004496"/>
    </source>
</evidence>
<keyword evidence="14" id="KW-1185">Reference proteome</keyword>
<comment type="function">
    <text evidence="8">Putative tyrosine-protein phosphatase required for protection against superoxide stress.</text>
</comment>
<evidence type="ECO:0000313" key="13">
    <source>
        <dbReference type="EMBL" id="KAJ8099067.1"/>
    </source>
</evidence>
<keyword evidence="7" id="KW-0346">Stress response</keyword>
<evidence type="ECO:0000256" key="2">
    <source>
        <dbReference type="ARBA" id="ARBA00009580"/>
    </source>
</evidence>
<dbReference type="GeneID" id="80884520"/>
<evidence type="ECO:0000256" key="7">
    <source>
        <dbReference type="ARBA" id="ARBA00023016"/>
    </source>
</evidence>
<keyword evidence="4" id="KW-0963">Cytoplasm</keyword>
<accession>A0AAD7VQL7</accession>
<dbReference type="InterPro" id="IPR029021">
    <property type="entry name" value="Prot-tyrosine_phosphatase-like"/>
</dbReference>
<organism evidence="13 14">
    <name type="scientific">Lipomyces tetrasporus</name>
    <dbReference type="NCBI Taxonomy" id="54092"/>
    <lineage>
        <taxon>Eukaryota</taxon>
        <taxon>Fungi</taxon>
        <taxon>Dikarya</taxon>
        <taxon>Ascomycota</taxon>
        <taxon>Saccharomycotina</taxon>
        <taxon>Lipomycetes</taxon>
        <taxon>Lipomycetales</taxon>
        <taxon>Lipomycetaceae</taxon>
        <taxon>Lipomyces</taxon>
    </lineage>
</organism>
<name>A0AAD7VQL7_9ASCO</name>
<comment type="catalytic activity">
    <reaction evidence="10">
        <text>O-phospho-L-tyrosyl-[protein] + H2O = L-tyrosyl-[protein] + phosphate</text>
        <dbReference type="Rhea" id="RHEA:10684"/>
        <dbReference type="Rhea" id="RHEA-COMP:10136"/>
        <dbReference type="Rhea" id="RHEA-COMP:20101"/>
        <dbReference type="ChEBI" id="CHEBI:15377"/>
        <dbReference type="ChEBI" id="CHEBI:43474"/>
        <dbReference type="ChEBI" id="CHEBI:46858"/>
        <dbReference type="ChEBI" id="CHEBI:61978"/>
        <dbReference type="EC" id="3.1.3.48"/>
    </reaction>
</comment>
<evidence type="ECO:0000256" key="9">
    <source>
        <dbReference type="ARBA" id="ARBA00039934"/>
    </source>
</evidence>
<dbReference type="InterPro" id="IPR004861">
    <property type="entry name" value="Siw14-like"/>
</dbReference>
<dbReference type="AlphaFoldDB" id="A0AAD7VQL7"/>
<comment type="subcellular location">
    <subcellularLocation>
        <location evidence="1">Cytoplasm</location>
    </subcellularLocation>
</comment>
<comment type="caution">
    <text evidence="13">The sequence shown here is derived from an EMBL/GenBank/DDBJ whole genome shotgun (WGS) entry which is preliminary data.</text>
</comment>
<proteinExistence type="inferred from homology"/>
<evidence type="ECO:0000256" key="4">
    <source>
        <dbReference type="ARBA" id="ARBA00022490"/>
    </source>
</evidence>
<dbReference type="Proteomes" id="UP001217417">
    <property type="component" value="Unassembled WGS sequence"/>
</dbReference>
<feature type="region of interest" description="Disordered" evidence="11">
    <location>
        <begin position="1"/>
        <end position="27"/>
    </location>
</feature>
<protein>
    <recommendedName>
        <fullName evidence="9">Putative tyrosine-protein phosphatase OCA1</fullName>
        <ecNumber evidence="3">3.1.3.48</ecNumber>
    </recommendedName>
</protein>
<dbReference type="PANTHER" id="PTHR31126">
    <property type="entry name" value="TYROSINE-PROTEIN PHOSPHATASE"/>
    <property type="match status" value="1"/>
</dbReference>
<feature type="domain" description="Tyrosine-protein phosphatase" evidence="12">
    <location>
        <begin position="42"/>
        <end position="219"/>
    </location>
</feature>